<organism evidence="7 8">
    <name type="scientific">Berryella wangjianweii</name>
    <dbReference type="NCBI Taxonomy" id="2734634"/>
    <lineage>
        <taxon>Bacteria</taxon>
        <taxon>Bacillati</taxon>
        <taxon>Actinomycetota</taxon>
        <taxon>Coriobacteriia</taxon>
        <taxon>Eggerthellales</taxon>
        <taxon>Eggerthellaceae</taxon>
        <taxon>Berryella</taxon>
    </lineage>
</organism>
<protein>
    <submittedName>
        <fullName evidence="7">ATP-binding cassette domain-containing protein</fullName>
    </submittedName>
</protein>
<dbReference type="SUPFAM" id="SSF52540">
    <property type="entry name" value="P-loop containing nucleoside triphosphate hydrolases"/>
    <property type="match status" value="1"/>
</dbReference>
<evidence type="ECO:0000256" key="3">
    <source>
        <dbReference type="ARBA" id="ARBA00022741"/>
    </source>
</evidence>
<accession>A0A6M8J0T8</accession>
<dbReference type="GO" id="GO:0042626">
    <property type="term" value="F:ATPase-coupled transmembrane transporter activity"/>
    <property type="evidence" value="ECO:0007669"/>
    <property type="project" value="TreeGrafter"/>
</dbReference>
<name>A0A6M8J0T8_9ACTN</name>
<evidence type="ECO:0000256" key="2">
    <source>
        <dbReference type="ARBA" id="ARBA00022448"/>
    </source>
</evidence>
<evidence type="ECO:0000259" key="6">
    <source>
        <dbReference type="PROSITE" id="PS50893"/>
    </source>
</evidence>
<evidence type="ECO:0000313" key="7">
    <source>
        <dbReference type="EMBL" id="QKF07590.1"/>
    </source>
</evidence>
<dbReference type="PROSITE" id="PS50893">
    <property type="entry name" value="ABC_TRANSPORTER_2"/>
    <property type="match status" value="1"/>
</dbReference>
<dbReference type="InterPro" id="IPR050095">
    <property type="entry name" value="ECF_ABC_transporter_ATP-bd"/>
</dbReference>
<evidence type="ECO:0000313" key="8">
    <source>
        <dbReference type="Proteomes" id="UP000503297"/>
    </source>
</evidence>
<keyword evidence="2" id="KW-0813">Transport</keyword>
<evidence type="ECO:0000256" key="1">
    <source>
        <dbReference type="ARBA" id="ARBA00005417"/>
    </source>
</evidence>
<dbReference type="InterPro" id="IPR027417">
    <property type="entry name" value="P-loop_NTPase"/>
</dbReference>
<dbReference type="GO" id="GO:0043190">
    <property type="term" value="C:ATP-binding cassette (ABC) transporter complex"/>
    <property type="evidence" value="ECO:0007669"/>
    <property type="project" value="TreeGrafter"/>
</dbReference>
<dbReference type="Gene3D" id="3.40.50.300">
    <property type="entry name" value="P-loop containing nucleotide triphosphate hydrolases"/>
    <property type="match status" value="1"/>
</dbReference>
<sequence>MASFSQTKRGKGADGPSAPAPFLSVRDARVVRDGRTILFIPDLQIAEGEALAVLGPNGAGKSTFVNLITRQVLALHASVPPVVLRGQARPLLSEVRRTLGVVSASMQDEVAVGLPAADVVAGGFEGTLGLPLRMSVTERNRRREAAEALLAQVGLQGFAARDMRTLSTGQARRVLLARALAGGPEGLVLDEPCAGLDPEGMHAMRGAMRRLARQGMTLVLVTHFIEDVIPEVRRVVMLRDGAVFADGPKERLLTSAKMSELFGIPMTVHQHEERYSLSTAY</sequence>
<dbReference type="InterPro" id="IPR003593">
    <property type="entry name" value="AAA+_ATPase"/>
</dbReference>
<comment type="similarity">
    <text evidence="1">Belongs to the ABC transporter superfamily.</text>
</comment>
<proteinExistence type="inferred from homology"/>
<dbReference type="AlphaFoldDB" id="A0A6M8J0T8"/>
<keyword evidence="3" id="KW-0547">Nucleotide-binding</keyword>
<feature type="region of interest" description="Disordered" evidence="5">
    <location>
        <begin position="1"/>
        <end position="20"/>
    </location>
</feature>
<dbReference type="GO" id="GO:0016887">
    <property type="term" value="F:ATP hydrolysis activity"/>
    <property type="evidence" value="ECO:0007669"/>
    <property type="project" value="InterPro"/>
</dbReference>
<keyword evidence="4 7" id="KW-0067">ATP-binding</keyword>
<dbReference type="SMART" id="SM00382">
    <property type="entry name" value="AAA"/>
    <property type="match status" value="1"/>
</dbReference>
<feature type="domain" description="ABC transporter" evidence="6">
    <location>
        <begin position="23"/>
        <end position="265"/>
    </location>
</feature>
<gene>
    <name evidence="7" type="ORF">HLV38_05270</name>
</gene>
<evidence type="ECO:0000256" key="4">
    <source>
        <dbReference type="ARBA" id="ARBA00022840"/>
    </source>
</evidence>
<dbReference type="PANTHER" id="PTHR43553">
    <property type="entry name" value="HEAVY METAL TRANSPORTER"/>
    <property type="match status" value="1"/>
</dbReference>
<reference evidence="8" key="1">
    <citation type="submission" date="2020-05" db="EMBL/GenBank/DDBJ databases">
        <title>Novel species in genus Nocardioides.</title>
        <authorList>
            <person name="Zhang G."/>
        </authorList>
    </citation>
    <scope>NUCLEOTIDE SEQUENCE [LARGE SCALE GENOMIC DNA]</scope>
    <source>
        <strain evidence="8">zg-1050</strain>
    </source>
</reference>
<dbReference type="InterPro" id="IPR003439">
    <property type="entry name" value="ABC_transporter-like_ATP-bd"/>
</dbReference>
<dbReference type="PANTHER" id="PTHR43553:SF3">
    <property type="entry name" value="ABC TRANSPORTER ATP-BINDING PROTEIN MODF"/>
    <property type="match status" value="1"/>
</dbReference>
<dbReference type="Proteomes" id="UP000503297">
    <property type="component" value="Chromosome"/>
</dbReference>
<keyword evidence="8" id="KW-1185">Reference proteome</keyword>
<dbReference type="KEGG" id="bwa:HLV38_05270"/>
<dbReference type="EMBL" id="CP053716">
    <property type="protein sequence ID" value="QKF07590.1"/>
    <property type="molecule type" value="Genomic_DNA"/>
</dbReference>
<dbReference type="GO" id="GO:0005524">
    <property type="term" value="F:ATP binding"/>
    <property type="evidence" value="ECO:0007669"/>
    <property type="project" value="UniProtKB-KW"/>
</dbReference>
<dbReference type="Pfam" id="PF00005">
    <property type="entry name" value="ABC_tran"/>
    <property type="match status" value="1"/>
</dbReference>
<evidence type="ECO:0000256" key="5">
    <source>
        <dbReference type="SAM" id="MobiDB-lite"/>
    </source>
</evidence>